<proteinExistence type="predicted"/>
<protein>
    <submittedName>
        <fullName evidence="1">Uncharacterized protein</fullName>
    </submittedName>
</protein>
<evidence type="ECO:0000313" key="1">
    <source>
        <dbReference type="EMBL" id="PQK12699.1"/>
    </source>
</evidence>
<evidence type="ECO:0000313" key="2">
    <source>
        <dbReference type="Proteomes" id="UP000237441"/>
    </source>
</evidence>
<organism evidence="1 2">
    <name type="scientific">Beauveria bassiana</name>
    <name type="common">White muscardine disease fungus</name>
    <name type="synonym">Tritirachium shiotae</name>
    <dbReference type="NCBI Taxonomy" id="176275"/>
    <lineage>
        <taxon>Eukaryota</taxon>
        <taxon>Fungi</taxon>
        <taxon>Dikarya</taxon>
        <taxon>Ascomycota</taxon>
        <taxon>Pezizomycotina</taxon>
        <taxon>Sordariomycetes</taxon>
        <taxon>Hypocreomycetidae</taxon>
        <taxon>Hypocreales</taxon>
        <taxon>Cordycipitaceae</taxon>
        <taxon>Beauveria</taxon>
    </lineage>
</organism>
<dbReference type="EMBL" id="JRHA01000003">
    <property type="protein sequence ID" value="PQK12699.1"/>
    <property type="molecule type" value="Genomic_DNA"/>
</dbReference>
<reference evidence="1 2" key="1">
    <citation type="submission" date="2016-07" db="EMBL/GenBank/DDBJ databases">
        <title>Comparative genomics of the entomopathogenic fungus Beauveria bassiana.</title>
        <authorList>
            <person name="Valero Jimenez C.A."/>
            <person name="Zwaan B.J."/>
            <person name="Van Kan J.A."/>
            <person name="Takken W."/>
            <person name="Debets A.J."/>
            <person name="Schoustra S.E."/>
            <person name="Koenraadt C.J."/>
        </authorList>
    </citation>
    <scope>NUCLEOTIDE SEQUENCE [LARGE SCALE GENOMIC DNA]</scope>
    <source>
        <strain evidence="1 2">ARSEF 8028</strain>
    </source>
</reference>
<dbReference type="Proteomes" id="UP000237441">
    <property type="component" value="Unassembled WGS sequence"/>
</dbReference>
<name>A0A2S7Y9K9_BEABA</name>
<gene>
    <name evidence="1" type="ORF">BB8028_0003g13140</name>
</gene>
<dbReference type="AlphaFoldDB" id="A0A2S7Y9K9"/>
<comment type="caution">
    <text evidence="1">The sequence shown here is derived from an EMBL/GenBank/DDBJ whole genome shotgun (WGS) entry which is preliminary data.</text>
</comment>
<accession>A0A2S7Y9K9</accession>
<sequence>MIVGLSYLVLDRRETWNYRDLRIGNTKALQVVKINTKRRANVAQTSHRATTIPQAPSCMLLGLLRLSSHSFTCSASPAICYTSLVLVTVPSRYMPLFAKHHPCANKKGGWVRGGAGLPYQVRRIGLQPHLRNFAWHAKLPSSWLFSAVDSTSWQDGRVFQLAGKQMGREH</sequence>